<evidence type="ECO:0000313" key="8">
    <source>
        <dbReference type="EMBL" id="WTS18060.1"/>
    </source>
</evidence>
<dbReference type="Gene3D" id="3.30.420.10">
    <property type="entry name" value="Ribonuclease H-like superfamily/Ribonuclease H"/>
    <property type="match status" value="1"/>
</dbReference>
<dbReference type="GO" id="GO:0015074">
    <property type="term" value="P:DNA integration"/>
    <property type="evidence" value="ECO:0007669"/>
    <property type="project" value="InterPro"/>
</dbReference>
<dbReference type="GO" id="GO:0000150">
    <property type="term" value="F:DNA strand exchange activity"/>
    <property type="evidence" value="ECO:0007669"/>
    <property type="project" value="InterPro"/>
</dbReference>
<dbReference type="PANTHER" id="PTHR35004:SF8">
    <property type="entry name" value="TRANSPOSASE RV3428C-RELATED"/>
    <property type="match status" value="1"/>
</dbReference>
<dbReference type="EMBL" id="CP108195">
    <property type="protein sequence ID" value="WTS17832.1"/>
    <property type="molecule type" value="Genomic_DNA"/>
</dbReference>
<dbReference type="PANTHER" id="PTHR35004">
    <property type="entry name" value="TRANSPOSASE RV3428C-RELATED"/>
    <property type="match status" value="1"/>
</dbReference>
<dbReference type="InterPro" id="IPR006120">
    <property type="entry name" value="Resolvase_HTH_dom"/>
</dbReference>
<evidence type="ECO:0000313" key="3">
    <source>
        <dbReference type="EMBL" id="WTS09993.1"/>
    </source>
</evidence>
<feature type="domain" description="Integrase catalytic" evidence="2">
    <location>
        <begin position="111"/>
        <end position="280"/>
    </location>
</feature>
<evidence type="ECO:0000313" key="5">
    <source>
        <dbReference type="EMBL" id="WTS11423.1"/>
    </source>
</evidence>
<dbReference type="EMBL" id="CP108195">
    <property type="protein sequence ID" value="WTS11423.1"/>
    <property type="molecule type" value="Genomic_DNA"/>
</dbReference>
<dbReference type="AlphaFoldDB" id="A0AAU1U3Z0"/>
<dbReference type="EMBL" id="CP108195">
    <property type="protein sequence ID" value="WTS17937.1"/>
    <property type="molecule type" value="Genomic_DNA"/>
</dbReference>
<comment type="similarity">
    <text evidence="1">Belongs to the transposase IS21/IS408/IS1162 family.</text>
</comment>
<evidence type="ECO:0000256" key="1">
    <source>
        <dbReference type="ARBA" id="ARBA00009277"/>
    </source>
</evidence>
<dbReference type="GO" id="GO:0003677">
    <property type="term" value="F:DNA binding"/>
    <property type="evidence" value="ECO:0007669"/>
    <property type="project" value="InterPro"/>
</dbReference>
<evidence type="ECO:0000259" key="2">
    <source>
        <dbReference type="PROSITE" id="PS50994"/>
    </source>
</evidence>
<reference evidence="4" key="1">
    <citation type="submission" date="2022-10" db="EMBL/GenBank/DDBJ databases">
        <title>The complete genomes of actinobacterial strains from the NBC collection.</title>
        <authorList>
            <person name="Joergensen T.S."/>
            <person name="Alvarez Arevalo M."/>
            <person name="Sterndorff E.B."/>
            <person name="Faurdal D."/>
            <person name="Vuksanovic O."/>
            <person name="Mourched A.-S."/>
            <person name="Charusanti P."/>
            <person name="Shaw S."/>
            <person name="Blin K."/>
            <person name="Weber T."/>
        </authorList>
    </citation>
    <scope>NUCLEOTIDE SEQUENCE</scope>
    <source>
        <strain evidence="4">NBC_00119</strain>
    </source>
</reference>
<dbReference type="InterPro" id="IPR036397">
    <property type="entry name" value="RNaseH_sf"/>
</dbReference>
<evidence type="ECO:0000313" key="9">
    <source>
        <dbReference type="EMBL" id="WTS18285.1"/>
    </source>
</evidence>
<accession>A0AAU1U3Z0</accession>
<evidence type="ECO:0000313" key="7">
    <source>
        <dbReference type="EMBL" id="WTS17937.1"/>
    </source>
</evidence>
<dbReference type="Pfam" id="PF02796">
    <property type="entry name" value="HTH_7"/>
    <property type="match status" value="1"/>
</dbReference>
<dbReference type="EMBL" id="CP108195">
    <property type="protein sequence ID" value="WTS18285.1"/>
    <property type="molecule type" value="Genomic_DNA"/>
</dbReference>
<name>A0AAU1U3Z0_9ACTN</name>
<dbReference type="SUPFAM" id="SSF53098">
    <property type="entry name" value="Ribonuclease H-like"/>
    <property type="match status" value="1"/>
</dbReference>
<evidence type="ECO:0000313" key="6">
    <source>
        <dbReference type="EMBL" id="WTS17832.1"/>
    </source>
</evidence>
<organism evidence="4">
    <name type="scientific">Streptomyces sp. NBC_00119</name>
    <dbReference type="NCBI Taxonomy" id="2975659"/>
    <lineage>
        <taxon>Bacteria</taxon>
        <taxon>Bacillati</taxon>
        <taxon>Actinomycetota</taxon>
        <taxon>Actinomycetes</taxon>
        <taxon>Kitasatosporales</taxon>
        <taxon>Streptomycetaceae</taxon>
        <taxon>Streptomyces</taxon>
    </lineage>
</organism>
<dbReference type="EMBL" id="CP108195">
    <property type="protein sequence ID" value="WTS11337.1"/>
    <property type="molecule type" value="Genomic_DNA"/>
</dbReference>
<dbReference type="InterPro" id="IPR054353">
    <property type="entry name" value="IstA-like_C"/>
</dbReference>
<dbReference type="InterPro" id="IPR001584">
    <property type="entry name" value="Integrase_cat-core"/>
</dbReference>
<dbReference type="PROSITE" id="PS50994">
    <property type="entry name" value="INTEGRASE"/>
    <property type="match status" value="1"/>
</dbReference>
<dbReference type="InterPro" id="IPR012337">
    <property type="entry name" value="RNaseH-like_sf"/>
</dbReference>
<dbReference type="NCBIfam" id="NF033546">
    <property type="entry name" value="transpos_IS21"/>
    <property type="match status" value="1"/>
</dbReference>
<dbReference type="Pfam" id="PF00665">
    <property type="entry name" value="rve"/>
    <property type="match status" value="1"/>
</dbReference>
<dbReference type="EMBL" id="CP108195">
    <property type="protein sequence ID" value="WTS18060.1"/>
    <property type="molecule type" value="Genomic_DNA"/>
</dbReference>
<evidence type="ECO:0000313" key="4">
    <source>
        <dbReference type="EMBL" id="WTS11337.1"/>
    </source>
</evidence>
<dbReference type="EMBL" id="CP108195">
    <property type="protein sequence ID" value="WTS09993.1"/>
    <property type="molecule type" value="Genomic_DNA"/>
</dbReference>
<gene>
    <name evidence="4" type="primary">istA</name>
    <name evidence="3" type="ORF">OHU69_02040</name>
    <name evidence="4" type="ORF">OHU69_09815</name>
    <name evidence="5" type="ORF">OHU69_10310</name>
    <name evidence="6" type="ORF">OHU69_46515</name>
    <name evidence="7" type="ORF">OHU69_47115</name>
    <name evidence="8" type="ORF">OHU69_47975</name>
    <name evidence="9" type="ORF">OHU69_49420</name>
</gene>
<dbReference type="Pfam" id="PF22483">
    <property type="entry name" value="Mu-transpos_C_2"/>
    <property type="match status" value="1"/>
</dbReference>
<sequence length="423" mass="47589">MIQVEDWAEIRRLHRAEVMPIRAIARHLGISKNTVKRALSTDRPPVYSRPLKGSAVDRVEPQIRELLKQTPTMPTTVIAERIGWERGMTILKDRVRELRPAYLPVDPVSRTTYRPGELAQCDLWFPPADIPLGYGQQGRPPVLVMVSGYSRIITARMLPTRMTGDLIDGHWQLLKQWGAVPRMLVWDNETGIGQGKVTADFAAFAGMLATKVFLCRPRDPEAKGLVERANGYLESSFLPGRTFSGPADFNTQLATWLITANRRIHRTLGTRPIDRWEADLAGMLTLPPVDPPRWFRFHTRLGRDHYIRVDTVDYSVHPLAIGKRIQVSTDADEVIAVLCPGGAVVARHPRCWAKHQTITDPDHARTAKALRGDFRHHLASQARQAAATGDLIEVEQRQLDTYDQVFTSHEGSTGDDESEGEVF</sequence>
<proteinExistence type="inferred from homology"/>
<protein>
    <submittedName>
        <fullName evidence="4">IS21 family transposase</fullName>
    </submittedName>
</protein>